<feature type="compositionally biased region" description="Low complexity" evidence="5">
    <location>
        <begin position="253"/>
        <end position="262"/>
    </location>
</feature>
<proteinExistence type="predicted"/>
<dbReference type="OrthoDB" id="116979at2"/>
<feature type="region of interest" description="Disordered" evidence="5">
    <location>
        <begin position="238"/>
        <end position="272"/>
    </location>
</feature>
<protein>
    <recommendedName>
        <fullName evidence="9">DUF2092 domain-containing protein</fullName>
    </recommendedName>
</protein>
<dbReference type="Proteomes" id="UP000232638">
    <property type="component" value="Plasmid pTs485"/>
</dbReference>
<dbReference type="RefSeq" id="WP_100923129.1">
    <property type="nucleotide sequence ID" value="NZ_CP020372.1"/>
</dbReference>
<evidence type="ECO:0000256" key="6">
    <source>
        <dbReference type="SAM" id="SignalP"/>
    </source>
</evidence>
<name>A0A2K8UIW4_9GAMM</name>
<evidence type="ECO:0000313" key="8">
    <source>
        <dbReference type="Proteomes" id="UP000232638"/>
    </source>
</evidence>
<dbReference type="AlphaFoldDB" id="A0A2K8UIW4"/>
<feature type="chain" id="PRO_5014862330" description="DUF2092 domain-containing protein" evidence="6">
    <location>
        <begin position="26"/>
        <end position="272"/>
    </location>
</feature>
<dbReference type="EMBL" id="CP020372">
    <property type="protein sequence ID" value="AUB85506.1"/>
    <property type="molecule type" value="Genomic_DNA"/>
</dbReference>
<keyword evidence="3 6" id="KW-0732">Signal</keyword>
<keyword evidence="8" id="KW-1185">Reference proteome</keyword>
<dbReference type="KEGG" id="tsy:THSYN_31830"/>
<evidence type="ECO:0000256" key="4">
    <source>
        <dbReference type="ARBA" id="ARBA00022927"/>
    </source>
</evidence>
<keyword evidence="2" id="KW-0813">Transport</keyword>
<accession>A0A2K8UIW4</accession>
<geneLocation type="plasmid" evidence="8">
    <name>pts485</name>
</geneLocation>
<dbReference type="GO" id="GO:0015031">
    <property type="term" value="P:protein transport"/>
    <property type="evidence" value="ECO:0007669"/>
    <property type="project" value="UniProtKB-KW"/>
</dbReference>
<organism evidence="7 8">
    <name type="scientific">Candidatus Thiodictyon syntrophicum</name>
    <dbReference type="NCBI Taxonomy" id="1166950"/>
    <lineage>
        <taxon>Bacteria</taxon>
        <taxon>Pseudomonadati</taxon>
        <taxon>Pseudomonadota</taxon>
        <taxon>Gammaproteobacteria</taxon>
        <taxon>Chromatiales</taxon>
        <taxon>Chromatiaceae</taxon>
        <taxon>Thiodictyon</taxon>
    </lineage>
</organism>
<evidence type="ECO:0000256" key="2">
    <source>
        <dbReference type="ARBA" id="ARBA00022448"/>
    </source>
</evidence>
<dbReference type="Pfam" id="PF09865">
    <property type="entry name" value="DUF2092"/>
    <property type="match status" value="1"/>
</dbReference>
<comment type="subunit">
    <text evidence="1">Monomer.</text>
</comment>
<dbReference type="InterPro" id="IPR029046">
    <property type="entry name" value="LolA/LolB/LppX"/>
</dbReference>
<evidence type="ECO:0000256" key="3">
    <source>
        <dbReference type="ARBA" id="ARBA00022729"/>
    </source>
</evidence>
<reference evidence="7 8" key="1">
    <citation type="submission" date="2017-03" db="EMBL/GenBank/DDBJ databases">
        <title>Complete genome sequence of Candidatus 'Thiodictyon syntrophicum' sp. nov. strain Cad16T, a photolithoautotroph purple sulfur bacterium isolated from an alpine meromictic lake.</title>
        <authorList>
            <person name="Luedin S.M."/>
            <person name="Pothier J.F."/>
            <person name="Danza F."/>
            <person name="Storelli N."/>
            <person name="Wittwer M."/>
            <person name="Tonolla M."/>
        </authorList>
    </citation>
    <scope>NUCLEOTIDE SEQUENCE [LARGE SCALE GENOMIC DNA]</scope>
    <source>
        <strain evidence="7 8">Cad16T</strain>
        <plasmid evidence="8">Plasmid pts485</plasmid>
    </source>
</reference>
<sequence>MRLKSNTRAALGCLVLLSGPMLAAAAPEKGTPPDPDKIVAGMCAYLTSLDRFSFRAEVTDDEVYIGGKKLQFGFTTETFVERPDKLRVDAAGDLFDKQFLFDGKTLTLVDVGEKVYASVPAPGDIEGALAKADGELRFRVPLGDLASARLCEHLAKGQGHALFVGPSKVGGVATEHLAFDRADIQFQLWVATGDRPLPMKILINQKNLPAAPQWTAVLSDWKTAAKLKPDTFSYKPGPGVKQIKFAPPPPPAAAKAPDSGPAMTPAPTGEKP</sequence>
<evidence type="ECO:0000313" key="7">
    <source>
        <dbReference type="EMBL" id="AUB85506.1"/>
    </source>
</evidence>
<keyword evidence="7" id="KW-0614">Plasmid</keyword>
<dbReference type="InterPro" id="IPR019207">
    <property type="entry name" value="DUF2092"/>
</dbReference>
<evidence type="ECO:0000256" key="5">
    <source>
        <dbReference type="SAM" id="MobiDB-lite"/>
    </source>
</evidence>
<evidence type="ECO:0000256" key="1">
    <source>
        <dbReference type="ARBA" id="ARBA00011245"/>
    </source>
</evidence>
<dbReference type="SUPFAM" id="SSF89392">
    <property type="entry name" value="Prokaryotic lipoproteins and lipoprotein localization factors"/>
    <property type="match status" value="1"/>
</dbReference>
<keyword evidence="4" id="KW-0653">Protein transport</keyword>
<gene>
    <name evidence="7" type="ORF">THSYN_31830</name>
</gene>
<feature type="signal peptide" evidence="6">
    <location>
        <begin position="1"/>
        <end position="25"/>
    </location>
</feature>
<dbReference type="Gene3D" id="2.50.20.10">
    <property type="entry name" value="Lipoprotein localisation LolA/LolB/LppX"/>
    <property type="match status" value="1"/>
</dbReference>
<evidence type="ECO:0008006" key="9">
    <source>
        <dbReference type="Google" id="ProtNLM"/>
    </source>
</evidence>